<feature type="short sequence motif" description="Q motif" evidence="11">
    <location>
        <begin position="39"/>
        <end position="67"/>
    </location>
</feature>
<dbReference type="PROSITE" id="PS51192">
    <property type="entry name" value="HELICASE_ATP_BIND_1"/>
    <property type="match status" value="1"/>
</dbReference>
<comment type="catalytic activity">
    <reaction evidence="10">
        <text>ATP + H2O = ADP + phosphate + H(+)</text>
        <dbReference type="Rhea" id="RHEA:13065"/>
        <dbReference type="ChEBI" id="CHEBI:15377"/>
        <dbReference type="ChEBI" id="CHEBI:15378"/>
        <dbReference type="ChEBI" id="CHEBI:30616"/>
        <dbReference type="ChEBI" id="CHEBI:43474"/>
        <dbReference type="ChEBI" id="CHEBI:456216"/>
        <dbReference type="EC" id="3.6.4.13"/>
    </reaction>
</comment>
<name>A0A6I8UAS5_DROPS</name>
<dbReference type="InterPro" id="IPR050079">
    <property type="entry name" value="DEAD_box_RNA_helicase"/>
</dbReference>
<dbReference type="PANTHER" id="PTHR47959:SF8">
    <property type="entry name" value="RNA HELICASE"/>
    <property type="match status" value="1"/>
</dbReference>
<dbReference type="InterPro" id="IPR001650">
    <property type="entry name" value="Helicase_C-like"/>
</dbReference>
<reference evidence="18" key="1">
    <citation type="submission" date="2025-08" db="UniProtKB">
        <authorList>
            <consortium name="RefSeq"/>
        </authorList>
    </citation>
    <scope>IDENTIFICATION</scope>
    <source>
        <strain evidence="18">MV-25-SWS-2005</strain>
        <tissue evidence="18">Whole body</tissue>
    </source>
</reference>
<evidence type="ECO:0000259" key="14">
    <source>
        <dbReference type="PROSITE" id="PS51192"/>
    </source>
</evidence>
<dbReference type="CDD" id="cd17959">
    <property type="entry name" value="DEADc_DDX54"/>
    <property type="match status" value="1"/>
</dbReference>
<evidence type="ECO:0000256" key="11">
    <source>
        <dbReference type="PROSITE-ProRule" id="PRU00552"/>
    </source>
</evidence>
<dbReference type="InParanoid" id="A0A6I8UAS5"/>
<keyword evidence="5" id="KW-0378">Hydrolase</keyword>
<keyword evidence="4" id="KW-0547">Nucleotide-binding</keyword>
<dbReference type="SMART" id="SM00490">
    <property type="entry name" value="HELICc"/>
    <property type="match status" value="1"/>
</dbReference>
<evidence type="ECO:0000256" key="3">
    <source>
        <dbReference type="ARBA" id="ARBA00012552"/>
    </source>
</evidence>
<comment type="subcellular location">
    <subcellularLocation>
        <location evidence="1">Nucleus</location>
        <location evidence="1">Nucleolus</location>
    </subcellularLocation>
</comment>
<keyword evidence="17" id="KW-1185">Reference proteome</keyword>
<dbReference type="GO" id="GO:0005829">
    <property type="term" value="C:cytosol"/>
    <property type="evidence" value="ECO:0007669"/>
    <property type="project" value="TreeGrafter"/>
</dbReference>
<feature type="region of interest" description="Disordered" evidence="13">
    <location>
        <begin position="725"/>
        <end position="852"/>
    </location>
</feature>
<dbReference type="Gene3D" id="3.40.50.300">
    <property type="entry name" value="P-loop containing nucleotide triphosphate hydrolases"/>
    <property type="match status" value="2"/>
</dbReference>
<dbReference type="GO" id="GO:0010468">
    <property type="term" value="P:regulation of gene expression"/>
    <property type="evidence" value="ECO:0007669"/>
    <property type="project" value="UniProtKB-ARBA"/>
</dbReference>
<dbReference type="InterPro" id="IPR000629">
    <property type="entry name" value="RNA-helicase_DEAD-box_CS"/>
</dbReference>
<evidence type="ECO:0000256" key="6">
    <source>
        <dbReference type="ARBA" id="ARBA00022806"/>
    </source>
</evidence>
<feature type="domain" description="Helicase ATP-binding" evidence="14">
    <location>
        <begin position="70"/>
        <end position="242"/>
    </location>
</feature>
<keyword evidence="12" id="KW-0175">Coiled coil</keyword>
<feature type="domain" description="DEAD-box RNA helicase Q" evidence="16">
    <location>
        <begin position="39"/>
        <end position="67"/>
    </location>
</feature>
<dbReference type="InterPro" id="IPR027417">
    <property type="entry name" value="P-loop_NTPase"/>
</dbReference>
<dbReference type="InterPro" id="IPR014001">
    <property type="entry name" value="Helicase_ATP-bd"/>
</dbReference>
<dbReference type="PROSITE" id="PS51195">
    <property type="entry name" value="Q_MOTIF"/>
    <property type="match status" value="1"/>
</dbReference>
<dbReference type="CDD" id="cd18787">
    <property type="entry name" value="SF2_C_DEAD"/>
    <property type="match status" value="1"/>
</dbReference>
<dbReference type="PROSITE" id="PS51194">
    <property type="entry name" value="HELICASE_CTER"/>
    <property type="match status" value="1"/>
</dbReference>
<dbReference type="GO" id="GO:0003723">
    <property type="term" value="F:RNA binding"/>
    <property type="evidence" value="ECO:0007669"/>
    <property type="project" value="UniProtKB-KW"/>
</dbReference>
<evidence type="ECO:0000256" key="2">
    <source>
        <dbReference type="ARBA" id="ARBA00010379"/>
    </source>
</evidence>
<dbReference type="EC" id="3.6.4.13" evidence="3"/>
<accession>A0A6I8UAS5</accession>
<feature type="region of interest" description="Disordered" evidence="13">
    <location>
        <begin position="1"/>
        <end position="40"/>
    </location>
</feature>
<evidence type="ECO:0000256" key="7">
    <source>
        <dbReference type="ARBA" id="ARBA00022840"/>
    </source>
</evidence>
<feature type="compositionally biased region" description="Basic and acidic residues" evidence="13">
    <location>
        <begin position="759"/>
        <end position="815"/>
    </location>
</feature>
<dbReference type="InterPro" id="IPR033517">
    <property type="entry name" value="DDX54/DBP10_DEAD-box_helicase"/>
</dbReference>
<dbReference type="InterPro" id="IPR014014">
    <property type="entry name" value="RNA_helicase_DEAD_Q_motif"/>
</dbReference>
<evidence type="ECO:0000256" key="13">
    <source>
        <dbReference type="SAM" id="MobiDB-lite"/>
    </source>
</evidence>
<sequence>MGKKQSDEIPGFPSLDNDAGGGGRGDDILKSKPKSKKSGGFQSMGLGFELIKGITKRGYKVPTPIQRKTIPLILEGRDVVAMAKTGSGKTACFLIPLFEKLQRRDPTKGARALILSPTRELAVQTYKFIKELGRFMELKTILVLGGDSMDSQFSAIHTCPDVIVATPGRFLHLCVEMDLKLNSIDYVVFDEADRLFEMGFGEQLNETLHRLPATRQMVMFSATLPKLLVDFARAGLNDPVLIRLDVESKLPDALALKFLHCRPDDRYTALVVLLKYVIPKESQTVVFAGTQHHVELISFILGEAGISNTSVYSSLDPAARKINTAKFVNKKVSVLIVTDVAARGIDIPSLDYVVNLHFPGKPKLFVHRVGRCARAGRSGTAYSIFSTDDTAHLLDLHLFLNRPFNIHDSSTMGTIPQDLLEEEHLSVNEIKKSHHIAGVLRTSENAYKKYLSSRPVASTDANARVKKIKFYALKPLEDFFTAAPALAQAAEVNGQSSESREEVAAAERKLQEDKHDILVKMRNFRPCGTVFELNCTQKSTQFVVMKTKRSEHAEVIKKFRQQRADEDVDEAQRDAEIQEPSTARMDTADEEAISSTFNKVVAPKRRLHMDDLYKEKPKRKKRSANTKDAEHYVPYQSADKHTEDGLAINTFERQAQNAEFSVVDRNSAQDAKHKPGLKKWDRIKKKMVSVQDPRANKIRTESGAWIPASFKTGRYTDWKEKSKIEEQVERETAGNDEDSRKPLSHAQRYPVSRHARHNVKVELKKRMGGPDKELRRPEQIVKSRMRLEFIKKRNEDNAERKAENRKRSMRKDQRPRAQATGGGRGGSRGGGGGGGRGGGKGGRGGGGGRKRK</sequence>
<evidence type="ECO:0000256" key="10">
    <source>
        <dbReference type="ARBA" id="ARBA00047984"/>
    </source>
</evidence>
<dbReference type="Proteomes" id="UP000001819">
    <property type="component" value="Chromosome X"/>
</dbReference>
<dbReference type="AlphaFoldDB" id="A0A6I8UAS5"/>
<comment type="similarity">
    <text evidence="2">Belongs to the DEAD box helicase family. DDX54/DBP10 subfamily.</text>
</comment>
<dbReference type="Pfam" id="PF00270">
    <property type="entry name" value="DEAD"/>
    <property type="match status" value="1"/>
</dbReference>
<dbReference type="GO" id="GO:0005524">
    <property type="term" value="F:ATP binding"/>
    <property type="evidence" value="ECO:0007669"/>
    <property type="project" value="UniProtKB-KW"/>
</dbReference>
<keyword evidence="6 18" id="KW-0347">Helicase</keyword>
<dbReference type="ExpressionAtlas" id="A0A6I8UAS5">
    <property type="expression patterns" value="baseline"/>
</dbReference>
<evidence type="ECO:0000259" key="15">
    <source>
        <dbReference type="PROSITE" id="PS51194"/>
    </source>
</evidence>
<evidence type="ECO:0000256" key="9">
    <source>
        <dbReference type="ARBA" id="ARBA00023242"/>
    </source>
</evidence>
<dbReference type="FunCoup" id="A0A6I8UAS5">
    <property type="interactions" value="2240"/>
</dbReference>
<dbReference type="Pfam" id="PF00271">
    <property type="entry name" value="Helicase_C"/>
    <property type="match status" value="1"/>
</dbReference>
<keyword evidence="8" id="KW-0694">RNA-binding</keyword>
<keyword evidence="7" id="KW-0067">ATP-binding</keyword>
<evidence type="ECO:0000313" key="18">
    <source>
        <dbReference type="RefSeq" id="XP_001352498.3"/>
    </source>
</evidence>
<feature type="compositionally biased region" description="Basic and acidic residues" evidence="13">
    <location>
        <begin position="725"/>
        <end position="741"/>
    </location>
</feature>
<dbReference type="InterPro" id="IPR011545">
    <property type="entry name" value="DEAD/DEAH_box_helicase_dom"/>
</dbReference>
<gene>
    <name evidence="18" type="primary">LOC4812193</name>
</gene>
<organism evidence="17 18">
    <name type="scientific">Drosophila pseudoobscura pseudoobscura</name>
    <name type="common">Fruit fly</name>
    <dbReference type="NCBI Taxonomy" id="46245"/>
    <lineage>
        <taxon>Eukaryota</taxon>
        <taxon>Metazoa</taxon>
        <taxon>Ecdysozoa</taxon>
        <taxon>Arthropoda</taxon>
        <taxon>Hexapoda</taxon>
        <taxon>Insecta</taxon>
        <taxon>Pterygota</taxon>
        <taxon>Neoptera</taxon>
        <taxon>Endopterygota</taxon>
        <taxon>Diptera</taxon>
        <taxon>Brachycera</taxon>
        <taxon>Muscomorpha</taxon>
        <taxon>Ephydroidea</taxon>
        <taxon>Drosophilidae</taxon>
        <taxon>Drosophila</taxon>
        <taxon>Sophophora</taxon>
    </lineage>
</organism>
<dbReference type="PROSITE" id="PS00039">
    <property type="entry name" value="DEAD_ATP_HELICASE"/>
    <property type="match status" value="1"/>
</dbReference>
<dbReference type="PANTHER" id="PTHR47959">
    <property type="entry name" value="ATP-DEPENDENT RNA HELICASE RHLE-RELATED"/>
    <property type="match status" value="1"/>
</dbReference>
<dbReference type="KEGG" id="dpo:4812193"/>
<feature type="compositionally biased region" description="Gly residues" evidence="13">
    <location>
        <begin position="820"/>
        <end position="852"/>
    </location>
</feature>
<dbReference type="Pfam" id="PF08147">
    <property type="entry name" value="DBP10CT"/>
    <property type="match status" value="1"/>
</dbReference>
<proteinExistence type="inferred from homology"/>
<evidence type="ECO:0000256" key="8">
    <source>
        <dbReference type="ARBA" id="ARBA00022884"/>
    </source>
</evidence>
<dbReference type="GO" id="GO:0005730">
    <property type="term" value="C:nucleolus"/>
    <property type="evidence" value="ECO:0007669"/>
    <property type="project" value="UniProtKB-SubCell"/>
</dbReference>
<protein>
    <recommendedName>
        <fullName evidence="3">RNA helicase</fullName>
        <ecNumber evidence="3">3.6.4.13</ecNumber>
    </recommendedName>
</protein>
<feature type="domain" description="Helicase C-terminal" evidence="15">
    <location>
        <begin position="269"/>
        <end position="420"/>
    </location>
</feature>
<dbReference type="GO" id="GO:0016787">
    <property type="term" value="F:hydrolase activity"/>
    <property type="evidence" value="ECO:0007669"/>
    <property type="project" value="UniProtKB-KW"/>
</dbReference>
<dbReference type="FunFam" id="3.40.50.300:FF:000865">
    <property type="entry name" value="ATP-dependent RNA helicase DDX54"/>
    <property type="match status" value="1"/>
</dbReference>
<dbReference type="InterPro" id="IPR012541">
    <property type="entry name" value="DBP10_C"/>
</dbReference>
<evidence type="ECO:0000259" key="16">
    <source>
        <dbReference type="PROSITE" id="PS51195"/>
    </source>
</evidence>
<evidence type="ECO:0000256" key="5">
    <source>
        <dbReference type="ARBA" id="ARBA00022801"/>
    </source>
</evidence>
<evidence type="ECO:0000313" key="17">
    <source>
        <dbReference type="Proteomes" id="UP000001819"/>
    </source>
</evidence>
<dbReference type="GO" id="GO:0003724">
    <property type="term" value="F:RNA helicase activity"/>
    <property type="evidence" value="ECO:0007669"/>
    <property type="project" value="UniProtKB-EC"/>
</dbReference>
<feature type="compositionally biased region" description="Basic and acidic residues" evidence="13">
    <location>
        <begin position="560"/>
        <end position="576"/>
    </location>
</feature>
<evidence type="ECO:0000256" key="1">
    <source>
        <dbReference type="ARBA" id="ARBA00004604"/>
    </source>
</evidence>
<keyword evidence="9" id="KW-0539">Nucleus</keyword>
<dbReference type="SUPFAM" id="SSF52540">
    <property type="entry name" value="P-loop containing nucleoside triphosphate hydrolases"/>
    <property type="match status" value="2"/>
</dbReference>
<dbReference type="RefSeq" id="XP_001352498.3">
    <property type="nucleotide sequence ID" value="XM_001352462.4"/>
</dbReference>
<dbReference type="SMART" id="SM00487">
    <property type="entry name" value="DEXDc"/>
    <property type="match status" value="1"/>
</dbReference>
<dbReference type="SMART" id="SM01123">
    <property type="entry name" value="DBP10CT"/>
    <property type="match status" value="1"/>
</dbReference>
<evidence type="ECO:0000256" key="12">
    <source>
        <dbReference type="SAM" id="Coils"/>
    </source>
</evidence>
<feature type="region of interest" description="Disordered" evidence="13">
    <location>
        <begin position="560"/>
        <end position="589"/>
    </location>
</feature>
<evidence type="ECO:0000256" key="4">
    <source>
        <dbReference type="ARBA" id="ARBA00022741"/>
    </source>
</evidence>
<feature type="coiled-coil region" evidence="12">
    <location>
        <begin position="489"/>
        <end position="516"/>
    </location>
</feature>